<evidence type="ECO:0000259" key="2">
    <source>
        <dbReference type="Pfam" id="PF00188"/>
    </source>
</evidence>
<evidence type="ECO:0000256" key="1">
    <source>
        <dbReference type="SAM" id="Phobius"/>
    </source>
</evidence>
<dbReference type="Pfam" id="PF00188">
    <property type="entry name" value="CAP"/>
    <property type="match status" value="1"/>
</dbReference>
<dbReference type="PANTHER" id="PTHR31157:SF1">
    <property type="entry name" value="SCP DOMAIN-CONTAINING PROTEIN"/>
    <property type="match status" value="1"/>
</dbReference>
<keyword evidence="1" id="KW-0812">Transmembrane</keyword>
<reference evidence="3 4" key="1">
    <citation type="journal article" date="2016" name="Nat. Commun.">
        <title>Thousands of microbial genomes shed light on interconnected biogeochemical processes in an aquifer system.</title>
        <authorList>
            <person name="Anantharaman K."/>
            <person name="Brown C.T."/>
            <person name="Hug L.A."/>
            <person name="Sharon I."/>
            <person name="Castelle C.J."/>
            <person name="Probst A.J."/>
            <person name="Thomas B.C."/>
            <person name="Singh A."/>
            <person name="Wilkins M.J."/>
            <person name="Karaoz U."/>
            <person name="Brodie E.L."/>
            <person name="Williams K.H."/>
            <person name="Hubbard S.S."/>
            <person name="Banfield J.F."/>
        </authorList>
    </citation>
    <scope>NUCLEOTIDE SEQUENCE [LARGE SCALE GENOMIC DNA]</scope>
</reference>
<dbReference type="AlphaFoldDB" id="A0A1F5Z3Q6"/>
<sequence length="301" mass="33205">MKVIDSFLHFFTPRYTNNHRATALSLSSFSVYIAFLLVFQVGLNLIVKVSPEVLGYATNISLSDLLSMTNEKRLENGVTTLQINDQLSEAAKRKAEDMFTNQYWAHNSPNGREPWGFITTSGYQYLYAGENLARDFAESKAVVEAWMNSSTHRENLVNPKYKEVGFAVVNGEYGGYETTLVVQMFGTKAGSPPSVAAPTIPKITEKTTTATPKSVEEIKQESLQVLPAIVANVPVRKADVFGVTKTVSIALAIMLILVLAVDAFLVYERKTVRISGHNLAHLMILFVLLVVLNLISRGAVI</sequence>
<dbReference type="PANTHER" id="PTHR31157">
    <property type="entry name" value="SCP DOMAIN-CONTAINING PROTEIN"/>
    <property type="match status" value="1"/>
</dbReference>
<feature type="transmembrane region" description="Helical" evidence="1">
    <location>
        <begin position="279"/>
        <end position="300"/>
    </location>
</feature>
<protein>
    <recommendedName>
        <fullName evidence="2">SCP domain-containing protein</fullName>
    </recommendedName>
</protein>
<dbReference type="EMBL" id="MFJG01000017">
    <property type="protein sequence ID" value="OGG07088.1"/>
    <property type="molecule type" value="Genomic_DNA"/>
</dbReference>
<name>A0A1F5Z3Q6_9BACT</name>
<feature type="domain" description="SCP" evidence="2">
    <location>
        <begin position="66"/>
        <end position="185"/>
    </location>
</feature>
<dbReference type="InterPro" id="IPR014044">
    <property type="entry name" value="CAP_dom"/>
</dbReference>
<keyword evidence="1" id="KW-0472">Membrane</keyword>
<dbReference type="SUPFAM" id="SSF55797">
    <property type="entry name" value="PR-1-like"/>
    <property type="match status" value="1"/>
</dbReference>
<organism evidence="3 4">
    <name type="scientific">Candidatus Gottesmanbacteria bacterium RIFCSPHIGHO2_01_FULL_42_12</name>
    <dbReference type="NCBI Taxonomy" id="1798377"/>
    <lineage>
        <taxon>Bacteria</taxon>
        <taxon>Candidatus Gottesmaniibacteriota</taxon>
    </lineage>
</organism>
<dbReference type="Proteomes" id="UP000178681">
    <property type="component" value="Unassembled WGS sequence"/>
</dbReference>
<evidence type="ECO:0000313" key="3">
    <source>
        <dbReference type="EMBL" id="OGG07088.1"/>
    </source>
</evidence>
<proteinExistence type="predicted"/>
<dbReference type="STRING" id="1798377.A2872_02725"/>
<evidence type="ECO:0000313" key="4">
    <source>
        <dbReference type="Proteomes" id="UP000178681"/>
    </source>
</evidence>
<keyword evidence="1" id="KW-1133">Transmembrane helix</keyword>
<comment type="caution">
    <text evidence="3">The sequence shown here is derived from an EMBL/GenBank/DDBJ whole genome shotgun (WGS) entry which is preliminary data.</text>
</comment>
<gene>
    <name evidence="3" type="ORF">A2872_02725</name>
</gene>
<dbReference type="InterPro" id="IPR035940">
    <property type="entry name" value="CAP_sf"/>
</dbReference>
<feature type="transmembrane region" description="Helical" evidence="1">
    <location>
        <begin position="247"/>
        <end position="267"/>
    </location>
</feature>
<dbReference type="Gene3D" id="3.40.33.10">
    <property type="entry name" value="CAP"/>
    <property type="match status" value="1"/>
</dbReference>
<dbReference type="CDD" id="cd05379">
    <property type="entry name" value="CAP_bacterial"/>
    <property type="match status" value="1"/>
</dbReference>
<accession>A0A1F5Z3Q6</accession>
<feature type="transmembrane region" description="Helical" evidence="1">
    <location>
        <begin position="21"/>
        <end position="43"/>
    </location>
</feature>